<dbReference type="Gene3D" id="3.40.50.12580">
    <property type="match status" value="1"/>
</dbReference>
<organism evidence="1 2">
    <name type="scientific">Anaerospora hongkongensis</name>
    <dbReference type="NCBI Taxonomy" id="244830"/>
    <lineage>
        <taxon>Bacteria</taxon>
        <taxon>Bacillati</taxon>
        <taxon>Bacillota</taxon>
        <taxon>Negativicutes</taxon>
        <taxon>Selenomonadales</taxon>
        <taxon>Sporomusaceae</taxon>
        <taxon>Anaerospora</taxon>
    </lineage>
</organism>
<dbReference type="AlphaFoldDB" id="A0A4R1PUH0"/>
<dbReference type="EMBL" id="SLUI01000011">
    <property type="protein sequence ID" value="TCL35603.1"/>
    <property type="molecule type" value="Genomic_DNA"/>
</dbReference>
<reference evidence="1 2" key="1">
    <citation type="submission" date="2019-03" db="EMBL/GenBank/DDBJ databases">
        <title>Genomic Encyclopedia of Type Strains, Phase IV (KMG-IV): sequencing the most valuable type-strain genomes for metagenomic binning, comparative biology and taxonomic classification.</title>
        <authorList>
            <person name="Goeker M."/>
        </authorList>
    </citation>
    <scope>NUCLEOTIDE SEQUENCE [LARGE SCALE GENOMIC DNA]</scope>
    <source>
        <strain evidence="1 2">DSM 15969</strain>
    </source>
</reference>
<proteinExistence type="predicted"/>
<dbReference type="GO" id="GO:0015774">
    <property type="term" value="P:polysaccharide transport"/>
    <property type="evidence" value="ECO:0007669"/>
    <property type="project" value="InterPro"/>
</dbReference>
<dbReference type="CDD" id="cd16438">
    <property type="entry name" value="beta_Kdo_transferase_KpsS_like"/>
    <property type="match status" value="1"/>
</dbReference>
<dbReference type="InterPro" id="IPR043148">
    <property type="entry name" value="TagF_C"/>
</dbReference>
<evidence type="ECO:0000313" key="1">
    <source>
        <dbReference type="EMBL" id="TCL35603.1"/>
    </source>
</evidence>
<dbReference type="GO" id="GO:0000271">
    <property type="term" value="P:polysaccharide biosynthetic process"/>
    <property type="evidence" value="ECO:0007669"/>
    <property type="project" value="InterPro"/>
</dbReference>
<dbReference type="PROSITE" id="PS51257">
    <property type="entry name" value="PROKAR_LIPOPROTEIN"/>
    <property type="match status" value="1"/>
</dbReference>
<sequence>MQQVEKQSILFVALNRHQRQYFQQLGAVLSCFYDVHHIYYGLSDFSGALIKPALPEAVAFTEQEMADIIRFLLIKGKKRNFTGIRGWLHSQTVLESRACFATRHFYHYMCRTPVELVCVWNGINLPLACAARVAKKMGKKTLFFENGYLHNTTTLDPNGVNYRSSLVNRSRSFYDAVVIQEQQLAQIYHTVPAGRGLKTKWYQSLGTTQKHLPEEIALPKKFIFLPFQVQDDTQVLLYSPEIRSMSELVRCVVKGVKEFNQRHQEDIWIIAKEHPSDFGRVDYSALKEAYKQEKILFLQFYPTPELIARSTGIITLNSTVGIEALLQHKPVITLGNSFYNIDGLVCHVMQPDQLGRYIPFIFAEPDHQLIDKFLIYLRYVYLTEGSWRQPDERHFASVIQKVRELL</sequence>
<gene>
    <name evidence="1" type="ORF">EV210_11166</name>
</gene>
<keyword evidence="2" id="KW-1185">Reference proteome</keyword>
<dbReference type="Proteomes" id="UP000295063">
    <property type="component" value="Unassembled WGS sequence"/>
</dbReference>
<dbReference type="OrthoDB" id="9794206at2"/>
<evidence type="ECO:0000313" key="2">
    <source>
        <dbReference type="Proteomes" id="UP000295063"/>
    </source>
</evidence>
<dbReference type="SUPFAM" id="SSF53756">
    <property type="entry name" value="UDP-Glycosyltransferase/glycogen phosphorylase"/>
    <property type="match status" value="1"/>
</dbReference>
<dbReference type="InterPro" id="IPR007833">
    <property type="entry name" value="Capsule_polysaccharide_synth"/>
</dbReference>
<dbReference type="Pfam" id="PF05159">
    <property type="entry name" value="Capsule_synth"/>
    <property type="match status" value="1"/>
</dbReference>
<accession>A0A4R1PUH0</accession>
<name>A0A4R1PUH0_9FIRM</name>
<comment type="caution">
    <text evidence="1">The sequence shown here is derived from an EMBL/GenBank/DDBJ whole genome shotgun (WGS) entry which is preliminary data.</text>
</comment>
<protein>
    <submittedName>
        <fullName evidence="1">Capsular polysaccharide export protein</fullName>
    </submittedName>
</protein>